<dbReference type="InterPro" id="IPR013087">
    <property type="entry name" value="Znf_C2H2_type"/>
</dbReference>
<dbReference type="AlphaFoldDB" id="A0A0R2KAV4"/>
<proteinExistence type="predicted"/>
<gene>
    <name evidence="2" type="ORF">IV43_GL000534</name>
</gene>
<sequence>MERCRFCKSTKVVKNGKRPTKLKLPSLSEQPLRFRLYKQRYFCRECHRTFSAKTELTQRHRSITRRARQVIHSLAKETSPVKNIAKIVGVSASSVQRILYANKTANVTPHGLPKALCFAEFRSTRGRFSFICIDAKTHDCSYSKIACLRRSKNIFSIITF</sequence>
<dbReference type="PANTHER" id="PTHR33498:SF1">
    <property type="entry name" value="TRANSPOSASE FOR INSERTION SEQUENCE ELEMENT IS1557"/>
    <property type="match status" value="1"/>
</dbReference>
<protein>
    <recommendedName>
        <fullName evidence="1">C2H2-type domain-containing protein</fullName>
    </recommendedName>
</protein>
<accession>A0A0R2KAV4</accession>
<feature type="domain" description="C2H2-type" evidence="1">
    <location>
        <begin position="41"/>
        <end position="77"/>
    </location>
</feature>
<dbReference type="InterPro" id="IPR032877">
    <property type="entry name" value="Transposase_HTH"/>
</dbReference>
<comment type="caution">
    <text evidence="2">The sequence shown here is derived from an EMBL/GenBank/DDBJ whole genome shotgun (WGS) entry which is preliminary data.</text>
</comment>
<dbReference type="EMBL" id="JQBK01000015">
    <property type="protein sequence ID" value="KRN86632.1"/>
    <property type="molecule type" value="Genomic_DNA"/>
</dbReference>
<dbReference type="PROSITE" id="PS50157">
    <property type="entry name" value="ZINC_FINGER_C2H2_2"/>
    <property type="match status" value="1"/>
</dbReference>
<reference evidence="2 3" key="1">
    <citation type="journal article" date="2015" name="Genome Announc.">
        <title>Expanding the biotechnology potential of lactobacilli through comparative genomics of 213 strains and associated genera.</title>
        <authorList>
            <person name="Sun Z."/>
            <person name="Harris H.M."/>
            <person name="McCann A."/>
            <person name="Guo C."/>
            <person name="Argimon S."/>
            <person name="Zhang W."/>
            <person name="Yang X."/>
            <person name="Jeffery I.B."/>
            <person name="Cooney J.C."/>
            <person name="Kagawa T.F."/>
            <person name="Liu W."/>
            <person name="Song Y."/>
            <person name="Salvetti E."/>
            <person name="Wrobel A."/>
            <person name="Rasinkangas P."/>
            <person name="Parkhill J."/>
            <person name="Rea M.C."/>
            <person name="O'Sullivan O."/>
            <person name="Ritari J."/>
            <person name="Douillard F.P."/>
            <person name="Paul Ross R."/>
            <person name="Yang R."/>
            <person name="Briner A.E."/>
            <person name="Felis G.E."/>
            <person name="de Vos W.M."/>
            <person name="Barrangou R."/>
            <person name="Klaenhammer T.R."/>
            <person name="Caufield P.W."/>
            <person name="Cui Y."/>
            <person name="Zhang H."/>
            <person name="O'Toole P.W."/>
        </authorList>
    </citation>
    <scope>NUCLEOTIDE SEQUENCE [LARGE SCALE GENOMIC DNA]</scope>
    <source>
        <strain evidence="2 3">DSM 15353</strain>
    </source>
</reference>
<dbReference type="Pfam" id="PF13542">
    <property type="entry name" value="HTH_Tnp_ISL3"/>
    <property type="match status" value="1"/>
</dbReference>
<evidence type="ECO:0000313" key="2">
    <source>
        <dbReference type="EMBL" id="KRN86632.1"/>
    </source>
</evidence>
<dbReference type="Proteomes" id="UP000051491">
    <property type="component" value="Unassembled WGS sequence"/>
</dbReference>
<organism evidence="2 3">
    <name type="scientific">Ligilactobacillus acidipiscis</name>
    <dbReference type="NCBI Taxonomy" id="89059"/>
    <lineage>
        <taxon>Bacteria</taxon>
        <taxon>Bacillati</taxon>
        <taxon>Bacillota</taxon>
        <taxon>Bacilli</taxon>
        <taxon>Lactobacillales</taxon>
        <taxon>Lactobacillaceae</taxon>
        <taxon>Ligilactobacillus</taxon>
    </lineage>
</organism>
<name>A0A0R2KAV4_9LACO</name>
<evidence type="ECO:0000313" key="3">
    <source>
        <dbReference type="Proteomes" id="UP000051491"/>
    </source>
</evidence>
<evidence type="ECO:0000259" key="1">
    <source>
        <dbReference type="PROSITE" id="PS50157"/>
    </source>
</evidence>
<dbReference type="InterPro" id="IPR047951">
    <property type="entry name" value="Transpos_ISL3"/>
</dbReference>
<dbReference type="PANTHER" id="PTHR33498">
    <property type="entry name" value="TRANSPOSASE FOR INSERTION SEQUENCE ELEMENT IS1557"/>
    <property type="match status" value="1"/>
</dbReference>